<dbReference type="Gene3D" id="3.40.50.1390">
    <property type="entry name" value="Resolvase, N-terminal catalytic domain"/>
    <property type="match status" value="1"/>
</dbReference>
<evidence type="ECO:0000256" key="5">
    <source>
        <dbReference type="PROSITE-ProRule" id="PRU10137"/>
    </source>
</evidence>
<evidence type="ECO:0000313" key="7">
    <source>
        <dbReference type="EMBL" id="MEM5534970.1"/>
    </source>
</evidence>
<dbReference type="Pfam" id="PF00239">
    <property type="entry name" value="Resolvase"/>
    <property type="match status" value="1"/>
</dbReference>
<proteinExistence type="inferred from homology"/>
<dbReference type="PANTHER" id="PTHR30461">
    <property type="entry name" value="DNA-INVERTASE FROM LAMBDOID PROPHAGE"/>
    <property type="match status" value="1"/>
</dbReference>
<name>A0ABU9TMP4_9GAMM</name>
<evidence type="ECO:0000259" key="6">
    <source>
        <dbReference type="PROSITE" id="PS51736"/>
    </source>
</evidence>
<dbReference type="InterPro" id="IPR009057">
    <property type="entry name" value="Homeodomain-like_sf"/>
</dbReference>
<keyword evidence="2" id="KW-0229">DNA integration</keyword>
<evidence type="ECO:0000256" key="1">
    <source>
        <dbReference type="ARBA" id="ARBA00009913"/>
    </source>
</evidence>
<dbReference type="SMART" id="SM00857">
    <property type="entry name" value="Resolvase"/>
    <property type="match status" value="1"/>
</dbReference>
<dbReference type="InterPro" id="IPR006119">
    <property type="entry name" value="Resolv_N"/>
</dbReference>
<dbReference type="PROSITE" id="PS51736">
    <property type="entry name" value="RECOMBINASES_3"/>
    <property type="match status" value="1"/>
</dbReference>
<dbReference type="InterPro" id="IPR006120">
    <property type="entry name" value="Resolvase_HTH_dom"/>
</dbReference>
<dbReference type="SUPFAM" id="SSF46689">
    <property type="entry name" value="Homeodomain-like"/>
    <property type="match status" value="1"/>
</dbReference>
<dbReference type="Proteomes" id="UP001449225">
    <property type="component" value="Unassembled WGS sequence"/>
</dbReference>
<dbReference type="PANTHER" id="PTHR30461:SF26">
    <property type="entry name" value="RESOLVASE HOMOLOG YNEB"/>
    <property type="match status" value="1"/>
</dbReference>
<accession>A0ABU9TMP4</accession>
<keyword evidence="8" id="KW-1185">Reference proteome</keyword>
<feature type="active site" description="O-(5'-phospho-DNA)-serine intermediate" evidence="5">
    <location>
        <position position="10"/>
    </location>
</feature>
<comment type="caution">
    <text evidence="7">The sequence shown here is derived from an EMBL/GenBank/DDBJ whole genome shotgun (WGS) entry which is preliminary data.</text>
</comment>
<keyword evidence="3" id="KW-0238">DNA-binding</keyword>
<dbReference type="InterPro" id="IPR006118">
    <property type="entry name" value="Recombinase_CS"/>
</dbReference>
<dbReference type="PROSITE" id="PS00397">
    <property type="entry name" value="RECOMBINASES_1"/>
    <property type="match status" value="1"/>
</dbReference>
<organism evidence="7 8">
    <name type="scientific">Neptuniibacter pectenicola</name>
    <dbReference type="NCBI Taxonomy" id="1806669"/>
    <lineage>
        <taxon>Bacteria</taxon>
        <taxon>Pseudomonadati</taxon>
        <taxon>Pseudomonadota</taxon>
        <taxon>Gammaproteobacteria</taxon>
        <taxon>Oceanospirillales</taxon>
        <taxon>Oceanospirillaceae</taxon>
        <taxon>Neptuniibacter</taxon>
    </lineage>
</organism>
<dbReference type="Gene3D" id="1.10.10.60">
    <property type="entry name" value="Homeodomain-like"/>
    <property type="match status" value="1"/>
</dbReference>
<feature type="domain" description="Resolvase/invertase-type recombinase catalytic" evidence="6">
    <location>
        <begin position="2"/>
        <end position="137"/>
    </location>
</feature>
<evidence type="ECO:0000313" key="8">
    <source>
        <dbReference type="Proteomes" id="UP001449225"/>
    </source>
</evidence>
<evidence type="ECO:0000256" key="3">
    <source>
        <dbReference type="ARBA" id="ARBA00023125"/>
    </source>
</evidence>
<evidence type="ECO:0000256" key="4">
    <source>
        <dbReference type="ARBA" id="ARBA00023172"/>
    </source>
</evidence>
<dbReference type="EMBL" id="JBBMRA010000001">
    <property type="protein sequence ID" value="MEM5534970.1"/>
    <property type="molecule type" value="Genomic_DNA"/>
</dbReference>
<gene>
    <name evidence="7" type="ORF">WNY58_01075</name>
</gene>
<keyword evidence="4" id="KW-0233">DNA recombination</keyword>
<dbReference type="SUPFAM" id="SSF53041">
    <property type="entry name" value="Resolvase-like"/>
    <property type="match status" value="1"/>
</dbReference>
<dbReference type="RefSeq" id="WP_342853435.1">
    <property type="nucleotide sequence ID" value="NZ_JBBMRA010000001.1"/>
</dbReference>
<comment type="similarity">
    <text evidence="1">Belongs to the site-specific recombinase resolvase family.</text>
</comment>
<sequence>MTIFAYCRVSTLDQDTEIQEVALSKAYPDAVIRTEKASATTTDGREVLELLLEMIGEDDKLVVWKLDRLARNMNDLTNMVQTIEDKGASLEILDQKIDTSTASGKAFLQMLGVFAEFETNLRKERQMAGIAKAKAEGKYRGKQAVIDTEKVRELKSGGMGATAIARELGIGRASVYRILGG</sequence>
<reference evidence="7 8" key="1">
    <citation type="submission" date="2024-03" db="EMBL/GenBank/DDBJ databases">
        <title>Community enrichment and isolation of bacterial strains for fucoidan degradation.</title>
        <authorList>
            <person name="Sichert A."/>
        </authorList>
    </citation>
    <scope>NUCLEOTIDE SEQUENCE [LARGE SCALE GENOMIC DNA]</scope>
    <source>
        <strain evidence="7 8">AS76</strain>
    </source>
</reference>
<dbReference type="Pfam" id="PF02796">
    <property type="entry name" value="HTH_7"/>
    <property type="match status" value="1"/>
</dbReference>
<evidence type="ECO:0000256" key="2">
    <source>
        <dbReference type="ARBA" id="ARBA00022908"/>
    </source>
</evidence>
<dbReference type="InterPro" id="IPR036162">
    <property type="entry name" value="Resolvase-like_N_sf"/>
</dbReference>
<dbReference type="InterPro" id="IPR050639">
    <property type="entry name" value="SSR_resolvase"/>
</dbReference>
<dbReference type="CDD" id="cd03768">
    <property type="entry name" value="SR_ResInv"/>
    <property type="match status" value="1"/>
</dbReference>
<protein>
    <submittedName>
        <fullName evidence="7">Recombinase family protein</fullName>
    </submittedName>
</protein>